<comment type="caution">
    <text evidence="1">The sequence shown here is derived from an EMBL/GenBank/DDBJ whole genome shotgun (WGS) entry which is preliminary data.</text>
</comment>
<evidence type="ECO:0000313" key="2">
    <source>
        <dbReference type="Proteomes" id="UP000569914"/>
    </source>
</evidence>
<protein>
    <recommendedName>
        <fullName evidence="3">Polyketide cyclase / dehydrase and lipid transport</fullName>
    </recommendedName>
</protein>
<keyword evidence="2" id="KW-1185">Reference proteome</keyword>
<gene>
    <name evidence="1" type="ORF">BKA15_005217</name>
</gene>
<dbReference type="AlphaFoldDB" id="A0A7Y9LEI7"/>
<sequence length="190" mass="21388">MRRSAAPWLVLGVAALTAAVWVAARAYREVRNWGAEPADLARDLPGDDLLPDAEFARTRAVNIDASSELVWRWLMRSGRPYGWLRGRWLGQFDGYALTLALIEPPRLLVLRQGGPGQPWDLTWAFMIIDGQRGWRRLVIRTRARAHPGLLGRIGLAGFRLLDPLTVATTRRMLLDVKYHAEASRLDPLSS</sequence>
<evidence type="ECO:0008006" key="3">
    <source>
        <dbReference type="Google" id="ProtNLM"/>
    </source>
</evidence>
<reference evidence="1 2" key="1">
    <citation type="submission" date="2020-07" db="EMBL/GenBank/DDBJ databases">
        <title>Sequencing the genomes of 1000 actinobacteria strains.</title>
        <authorList>
            <person name="Klenk H.-P."/>
        </authorList>
    </citation>
    <scope>NUCLEOTIDE SEQUENCE [LARGE SCALE GENOMIC DNA]</scope>
    <source>
        <strain evidence="1 2">DSM 22083</strain>
    </source>
</reference>
<name>A0A7Y9LEI7_9ACTN</name>
<organism evidence="1 2">
    <name type="scientific">Microlunatus parietis</name>
    <dbReference type="NCBI Taxonomy" id="682979"/>
    <lineage>
        <taxon>Bacteria</taxon>
        <taxon>Bacillati</taxon>
        <taxon>Actinomycetota</taxon>
        <taxon>Actinomycetes</taxon>
        <taxon>Propionibacteriales</taxon>
        <taxon>Propionibacteriaceae</taxon>
        <taxon>Microlunatus</taxon>
    </lineage>
</organism>
<dbReference type="RefSeq" id="WP_179755729.1">
    <property type="nucleotide sequence ID" value="NZ_JACCBU010000001.1"/>
</dbReference>
<accession>A0A7Y9LEI7</accession>
<dbReference type="EMBL" id="JACCBU010000001">
    <property type="protein sequence ID" value="NYE73888.1"/>
    <property type="molecule type" value="Genomic_DNA"/>
</dbReference>
<evidence type="ECO:0000313" key="1">
    <source>
        <dbReference type="EMBL" id="NYE73888.1"/>
    </source>
</evidence>
<dbReference type="Proteomes" id="UP000569914">
    <property type="component" value="Unassembled WGS sequence"/>
</dbReference>
<proteinExistence type="predicted"/>